<name>A0A829YKU4_9GAMM</name>
<evidence type="ECO:0000313" key="2">
    <source>
        <dbReference type="Proteomes" id="UP000445000"/>
    </source>
</evidence>
<reference evidence="2" key="1">
    <citation type="submission" date="2020-01" db="EMBL/GenBank/DDBJ databases">
        <title>'Steroidobacter agaridevorans' sp. nov., agar-degrading bacteria isolated from rhizosphere soils.</title>
        <authorList>
            <person name="Ikenaga M."/>
            <person name="Kataoka M."/>
            <person name="Murouchi A."/>
            <person name="Katsuragi S."/>
            <person name="Sakai M."/>
        </authorList>
    </citation>
    <scope>NUCLEOTIDE SEQUENCE [LARGE SCALE GENOMIC DNA]</scope>
    <source>
        <strain evidence="2">YU21-B</strain>
    </source>
</reference>
<keyword evidence="2" id="KW-1185">Reference proteome</keyword>
<protein>
    <recommendedName>
        <fullName evidence="3">Lipoprotein</fullName>
    </recommendedName>
</protein>
<evidence type="ECO:0008006" key="3">
    <source>
        <dbReference type="Google" id="ProtNLM"/>
    </source>
</evidence>
<gene>
    <name evidence="1" type="ORF">GCM10011487_58190</name>
</gene>
<dbReference type="EMBL" id="BLJN01000007">
    <property type="protein sequence ID" value="GFE83819.1"/>
    <property type="molecule type" value="Genomic_DNA"/>
</dbReference>
<proteinExistence type="predicted"/>
<dbReference type="PROSITE" id="PS51257">
    <property type="entry name" value="PROKAR_LIPOPROTEIN"/>
    <property type="match status" value="1"/>
</dbReference>
<dbReference type="Proteomes" id="UP000445000">
    <property type="component" value="Unassembled WGS sequence"/>
</dbReference>
<accession>A0A829YKU4</accession>
<dbReference type="RefSeq" id="WP_161815441.1">
    <property type="nucleotide sequence ID" value="NZ_BLJN01000007.1"/>
</dbReference>
<evidence type="ECO:0000313" key="1">
    <source>
        <dbReference type="EMBL" id="GFE83819.1"/>
    </source>
</evidence>
<sequence length="174" mass="18299">MSIRFIAGVALAASTFGLLGCSSFPSTYGLDAGSASMVRQTCNEIMGLRTGPEFEACGGSLADTVRSLQDANLTLQADQACSEQGLVRGTAEQAKCVVKFRRAAQSSVVANADAATVPAAEPWQSYFSMSQSQQAERAELSCAQIGLHPATSGFWGCVSDLRHSIVNIRPDTMP</sequence>
<dbReference type="AlphaFoldDB" id="A0A829YKU4"/>
<comment type="caution">
    <text evidence="1">The sequence shown here is derived from an EMBL/GenBank/DDBJ whole genome shotgun (WGS) entry which is preliminary data.</text>
</comment>
<organism evidence="1 2">
    <name type="scientific">Steroidobacter agaridevorans</name>
    <dbReference type="NCBI Taxonomy" id="2695856"/>
    <lineage>
        <taxon>Bacteria</taxon>
        <taxon>Pseudomonadati</taxon>
        <taxon>Pseudomonadota</taxon>
        <taxon>Gammaproteobacteria</taxon>
        <taxon>Steroidobacterales</taxon>
        <taxon>Steroidobacteraceae</taxon>
        <taxon>Steroidobacter</taxon>
    </lineage>
</organism>